<evidence type="ECO:0000259" key="1">
    <source>
        <dbReference type="PROSITE" id="PS51352"/>
    </source>
</evidence>
<sequence length="188" mass="20292">MSDPREGSRLGLVVGALVVALTLLSGARDLGLGLDNWASYTPVTPGDPLPEFAVQLDDGSSLSSADLEGQVSLLVFWATWCHACGLEMPTVVEIDQRYAERGGEVRVYGVNRDSGAPAERRALVEPYAASKGMDFAQIYDDGQLAQAFGVEQIPYMVLVDKRGAIRSLHLGQVSERKLRGEIDALLDE</sequence>
<dbReference type="AlphaFoldDB" id="A0A2S9YD18"/>
<evidence type="ECO:0000313" key="3">
    <source>
        <dbReference type="Proteomes" id="UP000237968"/>
    </source>
</evidence>
<dbReference type="PANTHER" id="PTHR42852">
    <property type="entry name" value="THIOL:DISULFIDE INTERCHANGE PROTEIN DSBE"/>
    <property type="match status" value="1"/>
</dbReference>
<protein>
    <submittedName>
        <fullName evidence="2">Thiol-disulfide oxidoreductase ResA</fullName>
    </submittedName>
</protein>
<dbReference type="SUPFAM" id="SSF52833">
    <property type="entry name" value="Thioredoxin-like"/>
    <property type="match status" value="1"/>
</dbReference>
<dbReference type="RefSeq" id="WP_106391367.1">
    <property type="nucleotide sequence ID" value="NZ_PVNK01000108.1"/>
</dbReference>
<dbReference type="PANTHER" id="PTHR42852:SF17">
    <property type="entry name" value="THIOREDOXIN-LIKE PROTEIN HI_1115"/>
    <property type="match status" value="1"/>
</dbReference>
<reference evidence="2 3" key="1">
    <citation type="submission" date="2018-03" db="EMBL/GenBank/DDBJ databases">
        <title>Draft Genome Sequences of the Obligatory Marine Myxobacteria Enhygromyxa salina SWB005.</title>
        <authorList>
            <person name="Poehlein A."/>
            <person name="Moghaddam J.A."/>
            <person name="Harms H."/>
            <person name="Alanjari M."/>
            <person name="Koenig G.M."/>
            <person name="Daniel R."/>
            <person name="Schaeberle T.F."/>
        </authorList>
    </citation>
    <scope>NUCLEOTIDE SEQUENCE [LARGE SCALE GENOMIC DNA]</scope>
    <source>
        <strain evidence="2 3">SWB005</strain>
    </source>
</reference>
<accession>A0A2S9YD18</accession>
<dbReference type="InterPro" id="IPR050553">
    <property type="entry name" value="Thioredoxin_ResA/DsbE_sf"/>
</dbReference>
<dbReference type="OrthoDB" id="9813820at2"/>
<name>A0A2S9YD18_9BACT</name>
<comment type="caution">
    <text evidence="2">The sequence shown here is derived from an EMBL/GenBank/DDBJ whole genome shotgun (WGS) entry which is preliminary data.</text>
</comment>
<dbReference type="InterPro" id="IPR013766">
    <property type="entry name" value="Thioredoxin_domain"/>
</dbReference>
<dbReference type="InterPro" id="IPR013740">
    <property type="entry name" value="Redoxin"/>
</dbReference>
<dbReference type="Pfam" id="PF08534">
    <property type="entry name" value="Redoxin"/>
    <property type="match status" value="1"/>
</dbReference>
<dbReference type="EMBL" id="PVNK01000108">
    <property type="protein sequence ID" value="PRQ02995.1"/>
    <property type="molecule type" value="Genomic_DNA"/>
</dbReference>
<proteinExistence type="predicted"/>
<dbReference type="InterPro" id="IPR036249">
    <property type="entry name" value="Thioredoxin-like_sf"/>
</dbReference>
<dbReference type="CDD" id="cd02966">
    <property type="entry name" value="TlpA_like_family"/>
    <property type="match status" value="1"/>
</dbReference>
<keyword evidence="3" id="KW-1185">Reference proteome</keyword>
<evidence type="ECO:0000313" key="2">
    <source>
        <dbReference type="EMBL" id="PRQ02995.1"/>
    </source>
</evidence>
<gene>
    <name evidence="2" type="primary">resA_2</name>
    <name evidence="2" type="ORF">ENSA5_19340</name>
</gene>
<dbReference type="PROSITE" id="PS51352">
    <property type="entry name" value="THIOREDOXIN_2"/>
    <property type="match status" value="1"/>
</dbReference>
<dbReference type="Proteomes" id="UP000237968">
    <property type="component" value="Unassembled WGS sequence"/>
</dbReference>
<dbReference type="GO" id="GO:0016491">
    <property type="term" value="F:oxidoreductase activity"/>
    <property type="evidence" value="ECO:0007669"/>
    <property type="project" value="InterPro"/>
</dbReference>
<feature type="domain" description="Thioredoxin" evidence="1">
    <location>
        <begin position="43"/>
        <end position="187"/>
    </location>
</feature>
<dbReference type="Gene3D" id="3.40.30.10">
    <property type="entry name" value="Glutaredoxin"/>
    <property type="match status" value="1"/>
</dbReference>
<organism evidence="2 3">
    <name type="scientific">Enhygromyxa salina</name>
    <dbReference type="NCBI Taxonomy" id="215803"/>
    <lineage>
        <taxon>Bacteria</taxon>
        <taxon>Pseudomonadati</taxon>
        <taxon>Myxococcota</taxon>
        <taxon>Polyangia</taxon>
        <taxon>Nannocystales</taxon>
        <taxon>Nannocystaceae</taxon>
        <taxon>Enhygromyxa</taxon>
    </lineage>
</organism>